<reference evidence="1 2" key="1">
    <citation type="journal article" date="2014" name="Nat. Genet.">
        <title>Genome sequence of the hot pepper provides insights into the evolution of pungency in Capsicum species.</title>
        <authorList>
            <person name="Kim S."/>
            <person name="Park M."/>
            <person name="Yeom S.I."/>
            <person name="Kim Y.M."/>
            <person name="Lee J.M."/>
            <person name="Lee H.A."/>
            <person name="Seo E."/>
            <person name="Choi J."/>
            <person name="Cheong K."/>
            <person name="Kim K.T."/>
            <person name="Jung K."/>
            <person name="Lee G.W."/>
            <person name="Oh S.K."/>
            <person name="Bae C."/>
            <person name="Kim S.B."/>
            <person name="Lee H.Y."/>
            <person name="Kim S.Y."/>
            <person name="Kim M.S."/>
            <person name="Kang B.C."/>
            <person name="Jo Y.D."/>
            <person name="Yang H.B."/>
            <person name="Jeong H.J."/>
            <person name="Kang W.H."/>
            <person name="Kwon J.K."/>
            <person name="Shin C."/>
            <person name="Lim J.Y."/>
            <person name="Park J.H."/>
            <person name="Huh J.H."/>
            <person name="Kim J.S."/>
            <person name="Kim B.D."/>
            <person name="Cohen O."/>
            <person name="Paran I."/>
            <person name="Suh M.C."/>
            <person name="Lee S.B."/>
            <person name="Kim Y.K."/>
            <person name="Shin Y."/>
            <person name="Noh S.J."/>
            <person name="Park J."/>
            <person name="Seo Y.S."/>
            <person name="Kwon S.Y."/>
            <person name="Kim H.A."/>
            <person name="Park J.M."/>
            <person name="Kim H.J."/>
            <person name="Choi S.B."/>
            <person name="Bosland P.W."/>
            <person name="Reeves G."/>
            <person name="Jo S.H."/>
            <person name="Lee B.W."/>
            <person name="Cho H.T."/>
            <person name="Choi H.S."/>
            <person name="Lee M.S."/>
            <person name="Yu Y."/>
            <person name="Do Choi Y."/>
            <person name="Park B.S."/>
            <person name="van Deynze A."/>
            <person name="Ashrafi H."/>
            <person name="Hill T."/>
            <person name="Kim W.T."/>
            <person name="Pai H.S."/>
            <person name="Ahn H.K."/>
            <person name="Yeam I."/>
            <person name="Giovannoni J.J."/>
            <person name="Rose J.K."/>
            <person name="Sorensen I."/>
            <person name="Lee S.J."/>
            <person name="Kim R.W."/>
            <person name="Choi I.Y."/>
            <person name="Choi B.S."/>
            <person name="Lim J.S."/>
            <person name="Lee Y.H."/>
            <person name="Choi D."/>
        </authorList>
    </citation>
    <scope>NUCLEOTIDE SEQUENCE [LARGE SCALE GENOMIC DNA]</scope>
    <source>
        <strain evidence="2">cv. CM334</strain>
    </source>
</reference>
<name>A0A2G2YPP9_CAPAN</name>
<keyword evidence="2" id="KW-1185">Reference proteome</keyword>
<sequence length="142" mass="16062">MMGPTLLDIVALTGLRPHGEEISAVHYAPKLNFTFSKGENGKRSTNYEEFIETNMKREDITEDEHIYFLIMWLCNTLRIAIGPGRSSLLPETWTERHDMRQDLPEDIDSSLVPIVEISGPPGIKELSRARISIKLPCGILII</sequence>
<dbReference type="Gramene" id="PHT71710">
    <property type="protein sequence ID" value="PHT71710"/>
    <property type="gene ID" value="T459_22495"/>
</dbReference>
<dbReference type="STRING" id="4072.A0A2G2YPP9"/>
<reference evidence="1 2" key="2">
    <citation type="journal article" date="2017" name="Genome Biol.">
        <title>New reference genome sequences of hot pepper reveal the massive evolution of plant disease-resistance genes by retroduplication.</title>
        <authorList>
            <person name="Kim S."/>
            <person name="Park J."/>
            <person name="Yeom S.I."/>
            <person name="Kim Y.M."/>
            <person name="Seo E."/>
            <person name="Kim K.T."/>
            <person name="Kim M.S."/>
            <person name="Lee J.M."/>
            <person name="Cheong K."/>
            <person name="Shin H.S."/>
            <person name="Kim S.B."/>
            <person name="Han K."/>
            <person name="Lee J."/>
            <person name="Park M."/>
            <person name="Lee H.A."/>
            <person name="Lee H.Y."/>
            <person name="Lee Y."/>
            <person name="Oh S."/>
            <person name="Lee J.H."/>
            <person name="Choi E."/>
            <person name="Choi E."/>
            <person name="Lee S.E."/>
            <person name="Jeon J."/>
            <person name="Kim H."/>
            <person name="Choi G."/>
            <person name="Song H."/>
            <person name="Lee J."/>
            <person name="Lee S.C."/>
            <person name="Kwon J.K."/>
            <person name="Lee H.Y."/>
            <person name="Koo N."/>
            <person name="Hong Y."/>
            <person name="Kim R.W."/>
            <person name="Kang W.H."/>
            <person name="Huh J.H."/>
            <person name="Kang B.C."/>
            <person name="Yang T.J."/>
            <person name="Lee Y.H."/>
            <person name="Bennetzen J.L."/>
            <person name="Choi D."/>
        </authorList>
    </citation>
    <scope>NUCLEOTIDE SEQUENCE [LARGE SCALE GENOMIC DNA]</scope>
    <source>
        <strain evidence="2">cv. CM334</strain>
    </source>
</reference>
<protein>
    <recommendedName>
        <fullName evidence="3">Aminotransferase-like plant mobile domain-containing protein</fullName>
    </recommendedName>
</protein>
<dbReference type="EMBL" id="AYRZ02000009">
    <property type="protein sequence ID" value="PHT71710.1"/>
    <property type="molecule type" value="Genomic_DNA"/>
</dbReference>
<gene>
    <name evidence="1" type="ORF">T459_22495</name>
</gene>
<organism evidence="1 2">
    <name type="scientific">Capsicum annuum</name>
    <name type="common">Capsicum pepper</name>
    <dbReference type="NCBI Taxonomy" id="4072"/>
    <lineage>
        <taxon>Eukaryota</taxon>
        <taxon>Viridiplantae</taxon>
        <taxon>Streptophyta</taxon>
        <taxon>Embryophyta</taxon>
        <taxon>Tracheophyta</taxon>
        <taxon>Spermatophyta</taxon>
        <taxon>Magnoliopsida</taxon>
        <taxon>eudicotyledons</taxon>
        <taxon>Gunneridae</taxon>
        <taxon>Pentapetalae</taxon>
        <taxon>asterids</taxon>
        <taxon>lamiids</taxon>
        <taxon>Solanales</taxon>
        <taxon>Solanaceae</taxon>
        <taxon>Solanoideae</taxon>
        <taxon>Capsiceae</taxon>
        <taxon>Capsicum</taxon>
    </lineage>
</organism>
<dbReference type="AlphaFoldDB" id="A0A2G2YPP9"/>
<proteinExistence type="predicted"/>
<comment type="caution">
    <text evidence="1">The sequence shown here is derived from an EMBL/GenBank/DDBJ whole genome shotgun (WGS) entry which is preliminary data.</text>
</comment>
<evidence type="ECO:0008006" key="3">
    <source>
        <dbReference type="Google" id="ProtNLM"/>
    </source>
</evidence>
<evidence type="ECO:0000313" key="1">
    <source>
        <dbReference type="EMBL" id="PHT71710.1"/>
    </source>
</evidence>
<evidence type="ECO:0000313" key="2">
    <source>
        <dbReference type="Proteomes" id="UP000222542"/>
    </source>
</evidence>
<dbReference type="Proteomes" id="UP000222542">
    <property type="component" value="Unassembled WGS sequence"/>
</dbReference>
<accession>A0A2G2YPP9</accession>